<dbReference type="AlphaFoldDB" id="A0A382JIL3"/>
<organism evidence="1">
    <name type="scientific">marine metagenome</name>
    <dbReference type="NCBI Taxonomy" id="408172"/>
    <lineage>
        <taxon>unclassified sequences</taxon>
        <taxon>metagenomes</taxon>
        <taxon>ecological metagenomes</taxon>
    </lineage>
</organism>
<gene>
    <name evidence="1" type="ORF">METZ01_LOCUS264540</name>
</gene>
<name>A0A382JIL3_9ZZZZ</name>
<dbReference type="EMBL" id="UINC01074468">
    <property type="protein sequence ID" value="SVC11686.1"/>
    <property type="molecule type" value="Genomic_DNA"/>
</dbReference>
<dbReference type="InterPro" id="IPR037171">
    <property type="entry name" value="NagB/RpiA_transferase-like"/>
</dbReference>
<dbReference type="Pfam" id="PF01008">
    <property type="entry name" value="IF-2B"/>
    <property type="match status" value="1"/>
</dbReference>
<protein>
    <submittedName>
        <fullName evidence="1">Uncharacterized protein</fullName>
    </submittedName>
</protein>
<dbReference type="Gene3D" id="3.40.50.10470">
    <property type="entry name" value="Translation initiation factor eif-2b, domain 2"/>
    <property type="match status" value="1"/>
</dbReference>
<proteinExistence type="predicted"/>
<dbReference type="SUPFAM" id="SSF100950">
    <property type="entry name" value="NagB/RpiA/CoA transferase-like"/>
    <property type="match status" value="1"/>
</dbReference>
<evidence type="ECO:0000313" key="1">
    <source>
        <dbReference type="EMBL" id="SVC11686.1"/>
    </source>
</evidence>
<reference evidence="1" key="1">
    <citation type="submission" date="2018-05" db="EMBL/GenBank/DDBJ databases">
        <authorList>
            <person name="Lanie J.A."/>
            <person name="Ng W.-L."/>
            <person name="Kazmierczak K.M."/>
            <person name="Andrzejewski T.M."/>
            <person name="Davidsen T.M."/>
            <person name="Wayne K.J."/>
            <person name="Tettelin H."/>
            <person name="Glass J.I."/>
            <person name="Rusch D."/>
            <person name="Podicherti R."/>
            <person name="Tsui H.-C.T."/>
            <person name="Winkler M.E."/>
        </authorList>
    </citation>
    <scope>NUCLEOTIDE SEQUENCE</scope>
</reference>
<dbReference type="InterPro" id="IPR000649">
    <property type="entry name" value="IF-2B-related"/>
</dbReference>
<sequence>MPSIHQLLSDNTRGATSIFRDSLQLFLSYPNETAVQQIINEAKQLKNQFNSMGVFYNLWNTVQTVQEPTILRNILNDLLSSIDENQQEIARIGGNYLPASGTVLTISNSIMVESTIRYAHDSGKDLKILCMRSAPAHEGELFASILKKTG</sequence>
<accession>A0A382JIL3</accession>
<dbReference type="InterPro" id="IPR042529">
    <property type="entry name" value="IF_2B-like_C"/>
</dbReference>